<dbReference type="Proteomes" id="UP000249829">
    <property type="component" value="Unassembled WGS sequence"/>
</dbReference>
<keyword evidence="4" id="KW-1185">Reference proteome</keyword>
<protein>
    <submittedName>
        <fullName evidence="3">Uncharacterized protein</fullName>
    </submittedName>
</protein>
<dbReference type="OMA" id="KSWPRQD"/>
<feature type="transmembrane region" description="Helical" evidence="2">
    <location>
        <begin position="87"/>
        <end position="108"/>
    </location>
</feature>
<name>A0A2V5I551_ASPV1</name>
<dbReference type="EMBL" id="KZ825203">
    <property type="protein sequence ID" value="PYI14756.1"/>
    <property type="molecule type" value="Genomic_DNA"/>
</dbReference>
<evidence type="ECO:0000313" key="3">
    <source>
        <dbReference type="EMBL" id="PYI14756.1"/>
    </source>
</evidence>
<sequence>MPSSEDTYTEAPDSVRIILIILTILSFAPQLYSLWAKKNSTGISLGYVLASLLVVTEDLTKEVYLTLNVPEAAAGIFTHDPLNTGDWLNFVQVLVTWALFLTLFILCVRLRRQGSDTSPYRNLYILALLISLVPELIDLLGLTPETKSWPRQDLREMFIFTHAVLLTPMATFIGGFSWFLQAAQSRSHVHDTALSLTGLAIQAVVFGLIAISWVFRVVYAETWDPLGLGWYFEYGYPVINNAVFAGVQFLSLVWALYWRTVGQRPQTKDKAEREREREPLLEAEGNYTTH</sequence>
<feature type="region of interest" description="Disordered" evidence="1">
    <location>
        <begin position="267"/>
        <end position="290"/>
    </location>
</feature>
<reference evidence="3 4" key="1">
    <citation type="submission" date="2018-02" db="EMBL/GenBank/DDBJ databases">
        <title>The genomes of Aspergillus section Nigri reveals drivers in fungal speciation.</title>
        <authorList>
            <consortium name="DOE Joint Genome Institute"/>
            <person name="Vesth T.C."/>
            <person name="Nybo J."/>
            <person name="Theobald S."/>
            <person name="Brandl J."/>
            <person name="Frisvad J.C."/>
            <person name="Nielsen K.F."/>
            <person name="Lyhne E.K."/>
            <person name="Kogle M.E."/>
            <person name="Kuo A."/>
            <person name="Riley R."/>
            <person name="Clum A."/>
            <person name="Nolan M."/>
            <person name="Lipzen A."/>
            <person name="Salamov A."/>
            <person name="Henrissat B."/>
            <person name="Wiebenga A."/>
            <person name="De vries R.P."/>
            <person name="Grigoriev I.V."/>
            <person name="Mortensen U.H."/>
            <person name="Andersen M.R."/>
            <person name="Baker S.E."/>
        </authorList>
    </citation>
    <scope>NUCLEOTIDE SEQUENCE [LARGE SCALE GENOMIC DNA]</scope>
    <source>
        <strain evidence="3 4">CBS 115571</strain>
    </source>
</reference>
<feature type="transmembrane region" description="Helical" evidence="2">
    <location>
        <begin position="15"/>
        <end position="35"/>
    </location>
</feature>
<feature type="transmembrane region" description="Helical" evidence="2">
    <location>
        <begin position="157"/>
        <end position="180"/>
    </location>
</feature>
<proteinExistence type="predicted"/>
<dbReference type="Gene3D" id="1.20.1280.290">
    <property type="match status" value="1"/>
</dbReference>
<gene>
    <name evidence="3" type="ORF">BO99DRAFT_369515</name>
</gene>
<dbReference type="STRING" id="1450538.A0A2V5I551"/>
<dbReference type="AlphaFoldDB" id="A0A2V5I551"/>
<evidence type="ECO:0000256" key="2">
    <source>
        <dbReference type="SAM" id="Phobius"/>
    </source>
</evidence>
<organism evidence="3 4">
    <name type="scientific">Aspergillus violaceofuscus (strain CBS 115571)</name>
    <dbReference type="NCBI Taxonomy" id="1450538"/>
    <lineage>
        <taxon>Eukaryota</taxon>
        <taxon>Fungi</taxon>
        <taxon>Dikarya</taxon>
        <taxon>Ascomycota</taxon>
        <taxon>Pezizomycotina</taxon>
        <taxon>Eurotiomycetes</taxon>
        <taxon>Eurotiomycetidae</taxon>
        <taxon>Eurotiales</taxon>
        <taxon>Aspergillaceae</taxon>
        <taxon>Aspergillus</taxon>
    </lineage>
</organism>
<keyword evidence="2" id="KW-1133">Transmembrane helix</keyword>
<feature type="transmembrane region" description="Helical" evidence="2">
    <location>
        <begin position="235"/>
        <end position="258"/>
    </location>
</feature>
<keyword evidence="2" id="KW-0472">Membrane</keyword>
<evidence type="ECO:0000256" key="1">
    <source>
        <dbReference type="SAM" id="MobiDB-lite"/>
    </source>
</evidence>
<feature type="transmembrane region" description="Helical" evidence="2">
    <location>
        <begin position="47"/>
        <end position="67"/>
    </location>
</feature>
<feature type="transmembrane region" description="Helical" evidence="2">
    <location>
        <begin position="120"/>
        <end position="137"/>
    </location>
</feature>
<keyword evidence="2" id="KW-0812">Transmembrane</keyword>
<accession>A0A2V5I551</accession>
<feature type="compositionally biased region" description="Basic and acidic residues" evidence="1">
    <location>
        <begin position="267"/>
        <end position="280"/>
    </location>
</feature>
<feature type="transmembrane region" description="Helical" evidence="2">
    <location>
        <begin position="192"/>
        <end position="215"/>
    </location>
</feature>
<evidence type="ECO:0000313" key="4">
    <source>
        <dbReference type="Proteomes" id="UP000249829"/>
    </source>
</evidence>